<accession>A0A0V0QU94</accession>
<dbReference type="Pfam" id="PF03807">
    <property type="entry name" value="F420_oxidored"/>
    <property type="match status" value="1"/>
</dbReference>
<evidence type="ECO:0000256" key="2">
    <source>
        <dbReference type="SAM" id="MobiDB-lite"/>
    </source>
</evidence>
<dbReference type="AlphaFoldDB" id="A0A0V0QU94"/>
<sequence>MVRKVLQKTVSKKVQAIKSKAPKTKNIKKQDDQQQKRVKSVRQQQKQAKKAMDEKKEKKNAENTKKTQKKVQNKKEVKQIKSKQTSAQKEKKVSAAKSQKQQKENNNNNKNKNKVTKQKKSGKAYQNVTIGIIGIGTITKAMVEGLCNARVNQEDKPKSLILSPRGEENSKKLAKQYPDIVKRVQSNQEVVDKSDWIVIGLRVPQVLETIPQLKFKNGQKIINLAAMPNDTFQTCIKTPKIKVTVIRACPLPSMALNVGAPILQPYDKEITELFGVVGHPFPVKTSQEIYSLQGLACLMGPQYGILQTCYDWLVKEQKIDAKTAKEFTMEMFNSIIIDAQHKVLNKGFTFQSMIDEQVKGGLNEANHQYAEKKQVYKQFNNILKATYQKMITKK</sequence>
<dbReference type="Proteomes" id="UP000054937">
    <property type="component" value="Unassembled WGS sequence"/>
</dbReference>
<feature type="region of interest" description="Disordered" evidence="2">
    <location>
        <begin position="1"/>
        <end position="121"/>
    </location>
</feature>
<evidence type="ECO:0000259" key="3">
    <source>
        <dbReference type="Pfam" id="PF03807"/>
    </source>
</evidence>
<evidence type="ECO:0000256" key="1">
    <source>
        <dbReference type="ARBA" id="ARBA00005525"/>
    </source>
</evidence>
<feature type="compositionally biased region" description="Basic residues" evidence="2">
    <location>
        <begin position="111"/>
        <end position="121"/>
    </location>
</feature>
<comment type="similarity">
    <text evidence="1">Belongs to the pyrroline-5-carboxylate reductase family.</text>
</comment>
<feature type="compositionally biased region" description="Basic and acidic residues" evidence="2">
    <location>
        <begin position="50"/>
        <end position="65"/>
    </location>
</feature>
<dbReference type="Gene3D" id="3.40.50.720">
    <property type="entry name" value="NAD(P)-binding Rossmann-like Domain"/>
    <property type="match status" value="1"/>
</dbReference>
<feature type="compositionally biased region" description="Low complexity" evidence="2">
    <location>
        <begin position="95"/>
        <end position="110"/>
    </location>
</feature>
<dbReference type="InParanoid" id="A0A0V0QU94"/>
<dbReference type="SUPFAM" id="SSF51735">
    <property type="entry name" value="NAD(P)-binding Rossmann-fold domains"/>
    <property type="match status" value="1"/>
</dbReference>
<dbReference type="InterPro" id="IPR036291">
    <property type="entry name" value="NAD(P)-bd_dom_sf"/>
</dbReference>
<dbReference type="PANTHER" id="PTHR11645">
    <property type="entry name" value="PYRROLINE-5-CARBOXYLATE REDUCTASE"/>
    <property type="match status" value="1"/>
</dbReference>
<protein>
    <recommendedName>
        <fullName evidence="3">Pyrroline-5-carboxylate reductase catalytic N-terminal domain-containing protein</fullName>
    </recommendedName>
</protein>
<dbReference type="OMA" id="RIRVCAS"/>
<proteinExistence type="inferred from homology"/>
<dbReference type="EMBL" id="LDAU01000104">
    <property type="protein sequence ID" value="KRX05793.1"/>
    <property type="molecule type" value="Genomic_DNA"/>
</dbReference>
<name>A0A0V0QU94_PSEPJ</name>
<evidence type="ECO:0000313" key="5">
    <source>
        <dbReference type="Proteomes" id="UP000054937"/>
    </source>
</evidence>
<reference evidence="4 5" key="1">
    <citation type="journal article" date="2015" name="Sci. Rep.">
        <title>Genome of the facultative scuticociliatosis pathogen Pseudocohnilembus persalinus provides insight into its virulence through horizontal gene transfer.</title>
        <authorList>
            <person name="Xiong J."/>
            <person name="Wang G."/>
            <person name="Cheng J."/>
            <person name="Tian M."/>
            <person name="Pan X."/>
            <person name="Warren A."/>
            <person name="Jiang C."/>
            <person name="Yuan D."/>
            <person name="Miao W."/>
        </authorList>
    </citation>
    <scope>NUCLEOTIDE SEQUENCE [LARGE SCALE GENOMIC DNA]</scope>
    <source>
        <strain evidence="4">36N120E</strain>
    </source>
</reference>
<dbReference type="PANTHER" id="PTHR11645:SF13">
    <property type="entry name" value="PYRROLINE-5-CARBOXYLATE REDUCTASE CATALYTIC N-TERMINAL DOMAIN-CONTAINING PROTEIN"/>
    <property type="match status" value="1"/>
</dbReference>
<organism evidence="4 5">
    <name type="scientific">Pseudocohnilembus persalinus</name>
    <name type="common">Ciliate</name>
    <dbReference type="NCBI Taxonomy" id="266149"/>
    <lineage>
        <taxon>Eukaryota</taxon>
        <taxon>Sar</taxon>
        <taxon>Alveolata</taxon>
        <taxon>Ciliophora</taxon>
        <taxon>Intramacronucleata</taxon>
        <taxon>Oligohymenophorea</taxon>
        <taxon>Scuticociliatia</taxon>
        <taxon>Philasterida</taxon>
        <taxon>Pseudocohnilembidae</taxon>
        <taxon>Pseudocohnilembus</taxon>
    </lineage>
</organism>
<evidence type="ECO:0000313" key="4">
    <source>
        <dbReference type="EMBL" id="KRX05793.1"/>
    </source>
</evidence>
<dbReference type="InterPro" id="IPR028939">
    <property type="entry name" value="P5C_Rdtase_cat_N"/>
</dbReference>
<dbReference type="GO" id="GO:0004735">
    <property type="term" value="F:pyrroline-5-carboxylate reductase activity"/>
    <property type="evidence" value="ECO:0007669"/>
    <property type="project" value="TreeGrafter"/>
</dbReference>
<comment type="caution">
    <text evidence="4">The sequence shown here is derived from an EMBL/GenBank/DDBJ whole genome shotgun (WGS) entry which is preliminary data.</text>
</comment>
<dbReference type="OrthoDB" id="10263291at2759"/>
<dbReference type="GO" id="GO:0055129">
    <property type="term" value="P:L-proline biosynthetic process"/>
    <property type="evidence" value="ECO:0007669"/>
    <property type="project" value="TreeGrafter"/>
</dbReference>
<feature type="domain" description="Pyrroline-5-carboxylate reductase catalytic N-terminal" evidence="3">
    <location>
        <begin position="129"/>
        <end position="225"/>
    </location>
</feature>
<gene>
    <name evidence="4" type="ORF">PPERSA_02325</name>
</gene>
<keyword evidence="5" id="KW-1185">Reference proteome</keyword>